<evidence type="ECO:0000256" key="3">
    <source>
        <dbReference type="ARBA" id="ARBA00022833"/>
    </source>
</evidence>
<dbReference type="InterPro" id="IPR011057">
    <property type="entry name" value="Mss4-like_sf"/>
</dbReference>
<evidence type="ECO:0000256" key="4">
    <source>
        <dbReference type="ARBA" id="ARBA00023239"/>
    </source>
</evidence>
<evidence type="ECO:0000313" key="6">
    <source>
        <dbReference type="EMBL" id="NIA71399.1"/>
    </source>
</evidence>
<accession>A0A967KDG0</accession>
<dbReference type="PANTHER" id="PTHR33337:SF40">
    <property type="entry name" value="CENP-V_GFA DOMAIN-CONTAINING PROTEIN-RELATED"/>
    <property type="match status" value="1"/>
</dbReference>
<sequence>MHPPFDGGCQCGAVRYRVTSEAVVIYACHCTICQTQSGSAFGMAMRVPTEDFHLLKGELKCFERRADSGQTFTNSFCPDCGTRIHHKADRSPDQVSLKLGTLDDTSWLRPTHHVFVRSAQPWVIIPPDAAALETMPEDRSWLSGKKT</sequence>
<dbReference type="Proteomes" id="UP000761264">
    <property type="component" value="Unassembled WGS sequence"/>
</dbReference>
<name>A0A967KDG0_9PROT</name>
<keyword evidence="2" id="KW-0479">Metal-binding</keyword>
<protein>
    <submittedName>
        <fullName evidence="6">GFA family protein</fullName>
    </submittedName>
</protein>
<comment type="similarity">
    <text evidence="1">Belongs to the Gfa family.</text>
</comment>
<dbReference type="InterPro" id="IPR006913">
    <property type="entry name" value="CENP-V/GFA"/>
</dbReference>
<evidence type="ECO:0000313" key="7">
    <source>
        <dbReference type="Proteomes" id="UP000761264"/>
    </source>
</evidence>
<dbReference type="PANTHER" id="PTHR33337">
    <property type="entry name" value="GFA DOMAIN-CONTAINING PROTEIN"/>
    <property type="match status" value="1"/>
</dbReference>
<dbReference type="GO" id="GO:0046872">
    <property type="term" value="F:metal ion binding"/>
    <property type="evidence" value="ECO:0007669"/>
    <property type="project" value="UniProtKB-KW"/>
</dbReference>
<dbReference type="PROSITE" id="PS51891">
    <property type="entry name" value="CENP_V_GFA"/>
    <property type="match status" value="1"/>
</dbReference>
<keyword evidence="3" id="KW-0862">Zinc</keyword>
<dbReference type="SUPFAM" id="SSF51316">
    <property type="entry name" value="Mss4-like"/>
    <property type="match status" value="1"/>
</dbReference>
<proteinExistence type="inferred from homology"/>
<evidence type="ECO:0000259" key="5">
    <source>
        <dbReference type="PROSITE" id="PS51891"/>
    </source>
</evidence>
<dbReference type="EMBL" id="JAAQPH010000021">
    <property type="protein sequence ID" value="NIA71399.1"/>
    <property type="molecule type" value="Genomic_DNA"/>
</dbReference>
<dbReference type="GO" id="GO:0016846">
    <property type="term" value="F:carbon-sulfur lyase activity"/>
    <property type="evidence" value="ECO:0007669"/>
    <property type="project" value="InterPro"/>
</dbReference>
<evidence type="ECO:0000256" key="2">
    <source>
        <dbReference type="ARBA" id="ARBA00022723"/>
    </source>
</evidence>
<comment type="caution">
    <text evidence="6">The sequence shown here is derived from an EMBL/GenBank/DDBJ whole genome shotgun (WGS) entry which is preliminary data.</text>
</comment>
<reference evidence="6" key="1">
    <citation type="submission" date="2020-03" db="EMBL/GenBank/DDBJ databases">
        <title>Genome of Pelagibius litoralis DSM 21314T.</title>
        <authorList>
            <person name="Wang G."/>
        </authorList>
    </citation>
    <scope>NUCLEOTIDE SEQUENCE</scope>
    <source>
        <strain evidence="6">DSM 21314</strain>
    </source>
</reference>
<feature type="domain" description="CENP-V/GFA" evidence="5">
    <location>
        <begin position="5"/>
        <end position="108"/>
    </location>
</feature>
<organism evidence="6 7">
    <name type="scientific">Pelagibius litoralis</name>
    <dbReference type="NCBI Taxonomy" id="374515"/>
    <lineage>
        <taxon>Bacteria</taxon>
        <taxon>Pseudomonadati</taxon>
        <taxon>Pseudomonadota</taxon>
        <taxon>Alphaproteobacteria</taxon>
        <taxon>Rhodospirillales</taxon>
        <taxon>Rhodovibrionaceae</taxon>
        <taxon>Pelagibius</taxon>
    </lineage>
</organism>
<dbReference type="AlphaFoldDB" id="A0A967KDG0"/>
<keyword evidence="4" id="KW-0456">Lyase</keyword>
<dbReference type="RefSeq" id="WP_167228980.1">
    <property type="nucleotide sequence ID" value="NZ_JAAQPH010000021.1"/>
</dbReference>
<evidence type="ECO:0000256" key="1">
    <source>
        <dbReference type="ARBA" id="ARBA00005495"/>
    </source>
</evidence>
<gene>
    <name evidence="6" type="ORF">HBA54_22650</name>
</gene>
<keyword evidence="7" id="KW-1185">Reference proteome</keyword>
<dbReference type="Gene3D" id="3.90.1590.10">
    <property type="entry name" value="glutathione-dependent formaldehyde- activating enzyme (gfa)"/>
    <property type="match status" value="1"/>
</dbReference>
<dbReference type="Pfam" id="PF04828">
    <property type="entry name" value="GFA"/>
    <property type="match status" value="1"/>
</dbReference>